<evidence type="ECO:0000256" key="1">
    <source>
        <dbReference type="ARBA" id="ARBA00004141"/>
    </source>
</evidence>
<dbReference type="Proteomes" id="UP000887568">
    <property type="component" value="Unplaced"/>
</dbReference>
<dbReference type="PANTHER" id="PTHR24243">
    <property type="entry name" value="G-PROTEIN COUPLED RECEPTOR"/>
    <property type="match status" value="1"/>
</dbReference>
<feature type="transmembrane region" description="Helical" evidence="9">
    <location>
        <begin position="249"/>
        <end position="273"/>
    </location>
</feature>
<comment type="subcellular location">
    <subcellularLocation>
        <location evidence="1">Membrane</location>
        <topology evidence="1">Multi-pass membrane protein</topology>
    </subcellularLocation>
</comment>
<evidence type="ECO:0000313" key="12">
    <source>
        <dbReference type="Proteomes" id="UP000887568"/>
    </source>
</evidence>
<feature type="transmembrane region" description="Helical" evidence="9">
    <location>
        <begin position="74"/>
        <end position="94"/>
    </location>
</feature>
<dbReference type="InterPro" id="IPR000276">
    <property type="entry name" value="GPCR_Rhodpsn"/>
</dbReference>
<dbReference type="PROSITE" id="PS00237">
    <property type="entry name" value="G_PROTEIN_RECEP_F1_1"/>
    <property type="match status" value="1"/>
</dbReference>
<keyword evidence="6 8" id="KW-0675">Receptor</keyword>
<feature type="transmembrane region" description="Helical" evidence="9">
    <location>
        <begin position="149"/>
        <end position="171"/>
    </location>
</feature>
<evidence type="ECO:0000256" key="4">
    <source>
        <dbReference type="ARBA" id="ARBA00023040"/>
    </source>
</evidence>
<dbReference type="PROSITE" id="PS50262">
    <property type="entry name" value="G_PROTEIN_RECEP_F1_2"/>
    <property type="match status" value="1"/>
</dbReference>
<evidence type="ECO:0000256" key="5">
    <source>
        <dbReference type="ARBA" id="ARBA00023136"/>
    </source>
</evidence>
<dbReference type="OMA" id="VAICCEA"/>
<keyword evidence="4 8" id="KW-0297">G-protein coupled receptor</keyword>
<keyword evidence="5 9" id="KW-0472">Membrane</keyword>
<protein>
    <recommendedName>
        <fullName evidence="10">G-protein coupled receptors family 1 profile domain-containing protein</fullName>
    </recommendedName>
</protein>
<keyword evidence="12" id="KW-1185">Reference proteome</keyword>
<keyword evidence="3 9" id="KW-1133">Transmembrane helix</keyword>
<feature type="transmembrane region" description="Helical" evidence="9">
    <location>
        <begin position="106"/>
        <end position="129"/>
    </location>
</feature>
<dbReference type="InterPro" id="IPR017452">
    <property type="entry name" value="GPCR_Rhodpsn_7TM"/>
</dbReference>
<accession>A0A913ZLP1</accession>
<keyword evidence="7 8" id="KW-0807">Transducer</keyword>
<dbReference type="PANTHER" id="PTHR24243:SF208">
    <property type="entry name" value="PYROKININ-1 RECEPTOR"/>
    <property type="match status" value="1"/>
</dbReference>
<evidence type="ECO:0000256" key="7">
    <source>
        <dbReference type="ARBA" id="ARBA00023224"/>
    </source>
</evidence>
<keyword evidence="2 8" id="KW-0812">Transmembrane</keyword>
<evidence type="ECO:0000259" key="10">
    <source>
        <dbReference type="PROSITE" id="PS50262"/>
    </source>
</evidence>
<dbReference type="SMART" id="SM01381">
    <property type="entry name" value="7TM_GPCR_Srsx"/>
    <property type="match status" value="1"/>
</dbReference>
<dbReference type="Gene3D" id="1.20.1070.10">
    <property type="entry name" value="Rhodopsin 7-helix transmembrane proteins"/>
    <property type="match status" value="1"/>
</dbReference>
<sequence>MPISILSRMGEKSGNSAWKTQWTTTVGDMMDETFAYDDQQPVCSIPDAPILNLSDPSIATRYEYNSVQSALVTVIYPCICLFGILTNSIFLLTVIRVPHMKNVTNIYLSSLAVSDIMFLITGTGFGLWRYLSTPVISDFSFLGGVHGCLITQVLNSTPFYASTLLVTVVAVERYLAICRPIHHRKINSRGRAFALIAVTWVVALCCEAMLCPTVSDYTVKCVIWPDDDYFMEFPQTIGGCFYPALWAQILTAFALIVPSLLAIFVTFILYILIVRKLSKRIHKAPSEQTSNRAKSRRTRDHVAKMLITAGTVFYILLTPRTVVTIYYYIKSFAGTPGLPPGVEFILFTSTNILLYVNSVTNPIMYAFSNKRYRTAFIQAFCPGSKMINVSSSS</sequence>
<comment type="similarity">
    <text evidence="8">Belongs to the G-protein coupled receptor 1 family.</text>
</comment>
<dbReference type="GO" id="GO:0005886">
    <property type="term" value="C:plasma membrane"/>
    <property type="evidence" value="ECO:0007669"/>
    <property type="project" value="TreeGrafter"/>
</dbReference>
<dbReference type="Pfam" id="PF00001">
    <property type="entry name" value="7tm_1"/>
    <property type="match status" value="1"/>
</dbReference>
<evidence type="ECO:0000256" key="2">
    <source>
        <dbReference type="ARBA" id="ARBA00022692"/>
    </source>
</evidence>
<name>A0A913ZLP1_PATMI</name>
<feature type="transmembrane region" description="Helical" evidence="9">
    <location>
        <begin position="302"/>
        <end position="329"/>
    </location>
</feature>
<proteinExistence type="inferred from homology"/>
<evidence type="ECO:0000256" key="6">
    <source>
        <dbReference type="ARBA" id="ARBA00023170"/>
    </source>
</evidence>
<dbReference type="PRINTS" id="PR00237">
    <property type="entry name" value="GPCRRHODOPSN"/>
</dbReference>
<feature type="transmembrane region" description="Helical" evidence="9">
    <location>
        <begin position="192"/>
        <end position="210"/>
    </location>
</feature>
<dbReference type="RefSeq" id="XP_038052249.1">
    <property type="nucleotide sequence ID" value="XM_038196321.1"/>
</dbReference>
<dbReference type="CDD" id="cd00637">
    <property type="entry name" value="7tm_classA_rhodopsin-like"/>
    <property type="match status" value="1"/>
</dbReference>
<feature type="domain" description="G-protein coupled receptors family 1 profile" evidence="10">
    <location>
        <begin position="86"/>
        <end position="365"/>
    </location>
</feature>
<evidence type="ECO:0000256" key="3">
    <source>
        <dbReference type="ARBA" id="ARBA00022989"/>
    </source>
</evidence>
<dbReference type="SUPFAM" id="SSF81321">
    <property type="entry name" value="Family A G protein-coupled receptor-like"/>
    <property type="match status" value="1"/>
</dbReference>
<dbReference type="AlphaFoldDB" id="A0A913ZLP1"/>
<feature type="transmembrane region" description="Helical" evidence="9">
    <location>
        <begin position="344"/>
        <end position="367"/>
    </location>
</feature>
<reference evidence="11" key="1">
    <citation type="submission" date="2022-11" db="UniProtKB">
        <authorList>
            <consortium name="EnsemblMetazoa"/>
        </authorList>
    </citation>
    <scope>IDENTIFICATION</scope>
</reference>
<dbReference type="GeneID" id="119724972"/>
<dbReference type="OrthoDB" id="5810838at2759"/>
<dbReference type="GO" id="GO:0004930">
    <property type="term" value="F:G protein-coupled receptor activity"/>
    <property type="evidence" value="ECO:0007669"/>
    <property type="project" value="UniProtKB-KW"/>
</dbReference>
<evidence type="ECO:0000313" key="11">
    <source>
        <dbReference type="EnsemblMetazoa" id="XP_038052249.1"/>
    </source>
</evidence>
<evidence type="ECO:0000256" key="8">
    <source>
        <dbReference type="RuleBase" id="RU000688"/>
    </source>
</evidence>
<dbReference type="EnsemblMetazoa" id="XM_038196321.1">
    <property type="protein sequence ID" value="XP_038052249.1"/>
    <property type="gene ID" value="LOC119724972"/>
</dbReference>
<evidence type="ECO:0000256" key="9">
    <source>
        <dbReference type="SAM" id="Phobius"/>
    </source>
</evidence>
<organism evidence="11 12">
    <name type="scientific">Patiria miniata</name>
    <name type="common">Bat star</name>
    <name type="synonym">Asterina miniata</name>
    <dbReference type="NCBI Taxonomy" id="46514"/>
    <lineage>
        <taxon>Eukaryota</taxon>
        <taxon>Metazoa</taxon>
        <taxon>Echinodermata</taxon>
        <taxon>Eleutherozoa</taxon>
        <taxon>Asterozoa</taxon>
        <taxon>Asteroidea</taxon>
        <taxon>Valvatacea</taxon>
        <taxon>Valvatida</taxon>
        <taxon>Asterinidae</taxon>
        <taxon>Patiria</taxon>
    </lineage>
</organism>